<evidence type="ECO:0000313" key="9">
    <source>
        <dbReference type="EMBL" id="MDC7675061.1"/>
    </source>
</evidence>
<dbReference type="Proteomes" id="UP001218579">
    <property type="component" value="Unassembled WGS sequence"/>
</dbReference>
<dbReference type="Pfam" id="PF00848">
    <property type="entry name" value="Ring_hydroxyl_A"/>
    <property type="match status" value="1"/>
</dbReference>
<dbReference type="Pfam" id="PF00355">
    <property type="entry name" value="Rieske"/>
    <property type="match status" value="1"/>
</dbReference>
<sequence length="402" mass="44932">MALKLPSRDLIASFDSSDIDLADAQTLPPECYTDADFYEFEKEALYYHEWLCVGRESWVKNPGDYFTTKIVDEPIVVARGRDGKVNAMSSVCAHRAMLVAEGSGNTRMFLCPYHHWAYGLDGKLTGAPAMEKTCNFNKEDHGLTRFAVEIWHGFIFVNFDLDAAPLAPRLTDVSDAIAGYDLANADGDKPEKPGVFPWNWKVMFENNNDGYHASKLHQGPLHDFVPSDLAEFPEADPADAGFLRYNGTLHADASFNATQKALLPVFPNLTEADRNRMTFANIPPTLSLVMMSDMVIYLILRPTGAETMEQDTGVLVAPGASKHPSFGHKMEMNMVAAMHIIDQDMHVDELVQVGLRSKFAPRGRYSWQEGAQIQFNRWLIKRYRDAYDRLTGPKLTAVKGAA</sequence>
<dbReference type="SUPFAM" id="SSF50022">
    <property type="entry name" value="ISP domain"/>
    <property type="match status" value="1"/>
</dbReference>
<evidence type="ECO:0000256" key="6">
    <source>
        <dbReference type="ARBA" id="ARBA00023014"/>
    </source>
</evidence>
<organism evidence="9 10">
    <name type="scientific">Asticcacaulis machinosus</name>
    <dbReference type="NCBI Taxonomy" id="2984211"/>
    <lineage>
        <taxon>Bacteria</taxon>
        <taxon>Pseudomonadati</taxon>
        <taxon>Pseudomonadota</taxon>
        <taxon>Alphaproteobacteria</taxon>
        <taxon>Caulobacterales</taxon>
        <taxon>Caulobacteraceae</taxon>
        <taxon>Asticcacaulis</taxon>
    </lineage>
</organism>
<dbReference type="InterPro" id="IPR036922">
    <property type="entry name" value="Rieske_2Fe-2S_sf"/>
</dbReference>
<dbReference type="InterPro" id="IPR001663">
    <property type="entry name" value="Rng_hydr_dOase-A"/>
</dbReference>
<dbReference type="CDD" id="cd08885">
    <property type="entry name" value="RHO_alpha_C_1"/>
    <property type="match status" value="1"/>
</dbReference>
<dbReference type="RefSeq" id="WP_272743373.1">
    <property type="nucleotide sequence ID" value="NZ_JAQQKV010000001.1"/>
</dbReference>
<evidence type="ECO:0000256" key="3">
    <source>
        <dbReference type="ARBA" id="ARBA00022723"/>
    </source>
</evidence>
<accession>A0ABT5HFM6</accession>
<protein>
    <submittedName>
        <fullName evidence="9">SRPBCC family protein</fullName>
    </submittedName>
</protein>
<proteinExistence type="predicted"/>
<keyword evidence="3" id="KW-0479">Metal-binding</keyword>
<gene>
    <name evidence="9" type="ORF">PQU98_02895</name>
</gene>
<dbReference type="PANTHER" id="PTHR43756:SF5">
    <property type="entry name" value="CHOLINE MONOOXYGENASE, CHLOROPLASTIC"/>
    <property type="match status" value="1"/>
</dbReference>
<dbReference type="CDD" id="cd03469">
    <property type="entry name" value="Rieske_RO_Alpha_N"/>
    <property type="match status" value="1"/>
</dbReference>
<comment type="cofactor">
    <cofactor evidence="1">
        <name>Fe cation</name>
        <dbReference type="ChEBI" id="CHEBI:24875"/>
    </cofactor>
</comment>
<keyword evidence="7" id="KW-0520">NAD</keyword>
<dbReference type="PRINTS" id="PR00090">
    <property type="entry name" value="RNGDIOXGNASE"/>
</dbReference>
<dbReference type="PROSITE" id="PS00570">
    <property type="entry name" value="RING_HYDROXYL_ALPHA"/>
    <property type="match status" value="1"/>
</dbReference>
<dbReference type="EMBL" id="JAQQKV010000001">
    <property type="protein sequence ID" value="MDC7675061.1"/>
    <property type="molecule type" value="Genomic_DNA"/>
</dbReference>
<keyword evidence="5" id="KW-0408">Iron</keyword>
<evidence type="ECO:0000259" key="8">
    <source>
        <dbReference type="PROSITE" id="PS51296"/>
    </source>
</evidence>
<dbReference type="Gene3D" id="3.90.380.10">
    <property type="entry name" value="Naphthalene 1,2-dioxygenase Alpha Subunit, Chain A, domain 1"/>
    <property type="match status" value="1"/>
</dbReference>
<dbReference type="SUPFAM" id="SSF55961">
    <property type="entry name" value="Bet v1-like"/>
    <property type="match status" value="1"/>
</dbReference>
<evidence type="ECO:0000256" key="5">
    <source>
        <dbReference type="ARBA" id="ARBA00023004"/>
    </source>
</evidence>
<evidence type="ECO:0000313" key="10">
    <source>
        <dbReference type="Proteomes" id="UP001218579"/>
    </source>
</evidence>
<keyword evidence="4" id="KW-0560">Oxidoreductase</keyword>
<reference evidence="9 10" key="1">
    <citation type="submission" date="2023-01" db="EMBL/GenBank/DDBJ databases">
        <title>Novel species of the genus Asticcacaulis isolated from rivers.</title>
        <authorList>
            <person name="Lu H."/>
        </authorList>
    </citation>
    <scope>NUCLEOTIDE SEQUENCE [LARGE SCALE GENOMIC DNA]</scope>
    <source>
        <strain evidence="9 10">LKC15W</strain>
    </source>
</reference>
<keyword evidence="6" id="KW-0411">Iron-sulfur</keyword>
<feature type="domain" description="Rieske" evidence="8">
    <location>
        <begin position="50"/>
        <end position="157"/>
    </location>
</feature>
<keyword evidence="10" id="KW-1185">Reference proteome</keyword>
<dbReference type="InterPro" id="IPR015879">
    <property type="entry name" value="Ring_hydroxy_dOase_asu_C_dom"/>
</dbReference>
<evidence type="ECO:0000256" key="1">
    <source>
        <dbReference type="ARBA" id="ARBA00001962"/>
    </source>
</evidence>
<evidence type="ECO:0000256" key="7">
    <source>
        <dbReference type="ARBA" id="ARBA00023027"/>
    </source>
</evidence>
<comment type="caution">
    <text evidence="9">The sequence shown here is derived from an EMBL/GenBank/DDBJ whole genome shotgun (WGS) entry which is preliminary data.</text>
</comment>
<dbReference type="PROSITE" id="PS51296">
    <property type="entry name" value="RIESKE"/>
    <property type="match status" value="1"/>
</dbReference>
<keyword evidence="2" id="KW-0001">2Fe-2S</keyword>
<dbReference type="InterPro" id="IPR015881">
    <property type="entry name" value="ARHD_Rieske_2Fe_2S"/>
</dbReference>
<dbReference type="InterPro" id="IPR017941">
    <property type="entry name" value="Rieske_2Fe-2S"/>
</dbReference>
<evidence type="ECO:0000256" key="2">
    <source>
        <dbReference type="ARBA" id="ARBA00022714"/>
    </source>
</evidence>
<evidence type="ECO:0000256" key="4">
    <source>
        <dbReference type="ARBA" id="ARBA00023002"/>
    </source>
</evidence>
<dbReference type="PANTHER" id="PTHR43756">
    <property type="entry name" value="CHOLINE MONOOXYGENASE, CHLOROPLASTIC"/>
    <property type="match status" value="1"/>
</dbReference>
<dbReference type="Gene3D" id="2.102.10.10">
    <property type="entry name" value="Rieske [2Fe-2S] iron-sulphur domain"/>
    <property type="match status" value="1"/>
</dbReference>
<name>A0ABT5HFM6_9CAUL</name>